<dbReference type="Gene3D" id="3.30.390.50">
    <property type="entry name" value="CO dehydrogenase flavoprotein, C-terminal domain"/>
    <property type="match status" value="1"/>
</dbReference>
<dbReference type="PANTHER" id="PTHR43679:SF2">
    <property type="entry name" value="OCTANOYL-[GCVH]:PROTEIN N-OCTANOYLTRANSFERASE"/>
    <property type="match status" value="1"/>
</dbReference>
<sequence>MDGGPTPAPCPARREAYPVNGAFKVRGGKLVSVEVEASDGVITSAHVFGDFFLEPDEALEDIDAAIVGLPVKASAQQITESITSRLAARHGDVEMIGFDADAVAIAVRRALGNATSWDDHEFDVIGPVTMAPIMHVALDEVLPHEVAAGRRRPLLRIWDWDSPLVVIGSYQSVKNEIDPEGAAEHGIGVVRRITGGGAMFMEAGNCLTYSLVVPSSLVEGLSFEQSYAYLDDWVMGALAEIGVRARYVPLNDIASDKGKIGGAAQRRFADGVVLHHVTMSYDIDADKMGEVLRVGREKLSDKGTRSANKRVDPMRSQTGMTREAIIDSFLDYFRGKYATHDSAYTEDELGKARHLVETKFGTEEWTQRVP</sequence>
<gene>
    <name evidence="2" type="ORF">DEO23_07120</name>
</gene>
<dbReference type="AlphaFoldDB" id="A0A2U2RLE2"/>
<reference evidence="2 3" key="1">
    <citation type="submission" date="2018-05" db="EMBL/GenBank/DDBJ databases">
        <title>Brachybacterium sp. M1HQ-2T, whole genome shotgun sequence.</title>
        <authorList>
            <person name="Tuo L."/>
        </authorList>
    </citation>
    <scope>NUCLEOTIDE SEQUENCE [LARGE SCALE GENOMIC DNA]</scope>
    <source>
        <strain evidence="2 3">M1HQ-2</strain>
    </source>
</reference>
<dbReference type="Pfam" id="PF21948">
    <property type="entry name" value="LplA-B_cat"/>
    <property type="match status" value="1"/>
</dbReference>
<dbReference type="GO" id="GO:0016874">
    <property type="term" value="F:ligase activity"/>
    <property type="evidence" value="ECO:0007669"/>
    <property type="project" value="UniProtKB-KW"/>
</dbReference>
<keyword evidence="3" id="KW-1185">Reference proteome</keyword>
<feature type="domain" description="BPL/LPL catalytic" evidence="1">
    <location>
        <begin position="149"/>
        <end position="341"/>
    </location>
</feature>
<dbReference type="CDD" id="cd16443">
    <property type="entry name" value="LplA"/>
    <property type="match status" value="1"/>
</dbReference>
<dbReference type="Gene3D" id="3.30.930.10">
    <property type="entry name" value="Bira Bifunctional Protein, Domain 2"/>
    <property type="match status" value="1"/>
</dbReference>
<dbReference type="InterPro" id="IPR004143">
    <property type="entry name" value="BPL_LPL_catalytic"/>
</dbReference>
<dbReference type="InterPro" id="IPR045864">
    <property type="entry name" value="aa-tRNA-synth_II/BPL/LPL"/>
</dbReference>
<dbReference type="OrthoDB" id="9788148at2"/>
<accession>A0A2U2RLE2</accession>
<dbReference type="InterPro" id="IPR050664">
    <property type="entry name" value="Octanoyltrans_LipM/LipL"/>
</dbReference>
<dbReference type="EMBL" id="QFKX01000002">
    <property type="protein sequence ID" value="PWH06692.1"/>
    <property type="molecule type" value="Genomic_DNA"/>
</dbReference>
<protein>
    <submittedName>
        <fullName evidence="2">Lipoate--protein ligase</fullName>
    </submittedName>
</protein>
<dbReference type="PROSITE" id="PS51733">
    <property type="entry name" value="BPL_LPL_CATALYTIC"/>
    <property type="match status" value="1"/>
</dbReference>
<organism evidence="2 3">
    <name type="scientific">Brachybacterium endophyticum</name>
    <dbReference type="NCBI Taxonomy" id="2182385"/>
    <lineage>
        <taxon>Bacteria</taxon>
        <taxon>Bacillati</taxon>
        <taxon>Actinomycetota</taxon>
        <taxon>Actinomycetes</taxon>
        <taxon>Micrococcales</taxon>
        <taxon>Dermabacteraceae</taxon>
        <taxon>Brachybacterium</taxon>
    </lineage>
</organism>
<name>A0A2U2RLE2_9MICO</name>
<comment type="caution">
    <text evidence="2">The sequence shown here is derived from an EMBL/GenBank/DDBJ whole genome shotgun (WGS) entry which is preliminary data.</text>
</comment>
<evidence type="ECO:0000313" key="3">
    <source>
        <dbReference type="Proteomes" id="UP000245590"/>
    </source>
</evidence>
<dbReference type="Proteomes" id="UP000245590">
    <property type="component" value="Unassembled WGS sequence"/>
</dbReference>
<evidence type="ECO:0000313" key="2">
    <source>
        <dbReference type="EMBL" id="PWH06692.1"/>
    </source>
</evidence>
<keyword evidence="2" id="KW-0436">Ligase</keyword>
<dbReference type="SUPFAM" id="SSF55681">
    <property type="entry name" value="Class II aaRS and biotin synthetases"/>
    <property type="match status" value="1"/>
</dbReference>
<proteinExistence type="predicted"/>
<dbReference type="PANTHER" id="PTHR43679">
    <property type="entry name" value="OCTANOYLTRANSFERASE LIPM-RELATED"/>
    <property type="match status" value="1"/>
</dbReference>
<evidence type="ECO:0000259" key="1">
    <source>
        <dbReference type="PROSITE" id="PS51733"/>
    </source>
</evidence>